<proteinExistence type="predicted"/>
<dbReference type="PRINTS" id="PR00412">
    <property type="entry name" value="EPOXHYDRLASE"/>
</dbReference>
<dbReference type="EMBL" id="RFES01000004">
    <property type="protein sequence ID" value="RSO58130.1"/>
    <property type="molecule type" value="Genomic_DNA"/>
</dbReference>
<keyword evidence="1" id="KW-0732">Signal</keyword>
<feature type="chain" id="PRO_5018589014" evidence="1">
    <location>
        <begin position="23"/>
        <end position="310"/>
    </location>
</feature>
<dbReference type="Gene3D" id="3.40.50.1820">
    <property type="entry name" value="alpha/beta hydrolase"/>
    <property type="match status" value="1"/>
</dbReference>
<keyword evidence="3" id="KW-0378">Hydrolase</keyword>
<evidence type="ECO:0000313" key="3">
    <source>
        <dbReference type="EMBL" id="RSO58130.1"/>
    </source>
</evidence>
<feature type="domain" description="AB hydrolase-1" evidence="2">
    <location>
        <begin position="83"/>
        <end position="297"/>
    </location>
</feature>
<dbReference type="PANTHER" id="PTHR43194">
    <property type="entry name" value="HYDROLASE ALPHA/BETA FOLD FAMILY"/>
    <property type="match status" value="1"/>
</dbReference>
<dbReference type="AlphaFoldDB" id="A0A3R9REZ0"/>
<comment type="caution">
    <text evidence="3">The sequence shown here is derived from an EMBL/GenBank/DDBJ whole genome shotgun (WGS) entry which is preliminary data.</text>
</comment>
<evidence type="ECO:0000256" key="1">
    <source>
        <dbReference type="SAM" id="SignalP"/>
    </source>
</evidence>
<dbReference type="InterPro" id="IPR000073">
    <property type="entry name" value="AB_hydrolase_1"/>
</dbReference>
<evidence type="ECO:0000259" key="2">
    <source>
        <dbReference type="Pfam" id="PF12697"/>
    </source>
</evidence>
<dbReference type="SUPFAM" id="SSF53474">
    <property type="entry name" value="alpha/beta-Hydrolases"/>
    <property type="match status" value="1"/>
</dbReference>
<dbReference type="RefSeq" id="WP_125698742.1">
    <property type="nucleotide sequence ID" value="NZ_RFES01000004.1"/>
</dbReference>
<dbReference type="Pfam" id="PF12697">
    <property type="entry name" value="Abhydrolase_6"/>
    <property type="match status" value="1"/>
</dbReference>
<dbReference type="InterPro" id="IPR000639">
    <property type="entry name" value="Epox_hydrolase-like"/>
</dbReference>
<dbReference type="Proteomes" id="UP000276905">
    <property type="component" value="Unassembled WGS sequence"/>
</dbReference>
<reference evidence="3 4" key="1">
    <citation type="submission" date="2018-10" db="EMBL/GenBank/DDBJ databases">
        <title>GWAS and RNA-Seq identify cryptic mechanisms of antimicrobial resistance in Acinetobacter baumannii.</title>
        <authorList>
            <person name="Sahl J.W."/>
        </authorList>
    </citation>
    <scope>NUCLEOTIDE SEQUENCE [LARGE SCALE GENOMIC DNA]</scope>
    <source>
        <strain evidence="3 4">TG41018</strain>
    </source>
</reference>
<evidence type="ECO:0000313" key="4">
    <source>
        <dbReference type="Proteomes" id="UP000276905"/>
    </source>
</evidence>
<organism evidence="3 4">
    <name type="scientific">Acinetobacter lactucae</name>
    <dbReference type="NCBI Taxonomy" id="1785128"/>
    <lineage>
        <taxon>Bacteria</taxon>
        <taxon>Pseudomonadati</taxon>
        <taxon>Pseudomonadota</taxon>
        <taxon>Gammaproteobacteria</taxon>
        <taxon>Moraxellales</taxon>
        <taxon>Moraxellaceae</taxon>
        <taxon>Acinetobacter</taxon>
        <taxon>Acinetobacter calcoaceticus/baumannii complex</taxon>
    </lineage>
</organism>
<accession>A0A3R9REZ0</accession>
<protein>
    <submittedName>
        <fullName evidence="3">Alpha/beta hydrolase</fullName>
    </submittedName>
</protein>
<gene>
    <name evidence="3" type="ORF">EA756_07640</name>
</gene>
<dbReference type="PANTHER" id="PTHR43194:SF5">
    <property type="entry name" value="PIMELOYL-[ACYL-CARRIER PROTEIN] METHYL ESTER ESTERASE"/>
    <property type="match status" value="1"/>
</dbReference>
<feature type="signal peptide" evidence="1">
    <location>
        <begin position="1"/>
        <end position="22"/>
    </location>
</feature>
<sequence>MNKTLAILSTAILLATATVTEAKQTNVSPATHTAAASKVSNVPYEMVKYGDVSIQAYVQGKGPTIVIMSSLGRSVRDYDVVAQDLVKQGFRVIRPEVRGIGLSRGPMEKLHIQDYGNDVAAVIEHFKAGPAIVVGHAWGNFPTRMVATQRPDLVKGVVLAGASAGKVPEGYKGKPIGPEIREAIDNAGNEELPEAKRIEYLKRAFFAPMNDPRVWLTGWHHEAHDAQGYARNNTPVDDYFAAGKAPILDIQPEYDTVAPKPLRGVLKGALGDRVTIVEIKNAGHALVPEQPKALADAIGKFAKQQFAKKS</sequence>
<name>A0A3R9REZ0_9GAMM</name>
<dbReference type="InterPro" id="IPR029058">
    <property type="entry name" value="AB_hydrolase_fold"/>
</dbReference>
<dbReference type="GO" id="GO:0016787">
    <property type="term" value="F:hydrolase activity"/>
    <property type="evidence" value="ECO:0007669"/>
    <property type="project" value="UniProtKB-KW"/>
</dbReference>
<dbReference type="InterPro" id="IPR050228">
    <property type="entry name" value="Carboxylesterase_BioH"/>
</dbReference>